<sequence length="391" mass="45364">MLNKHDLQPAWMNRTFTLSLPEVQNPFEVLQNFFLLDDLYGLRESLWEIIKSTVTGSFNKELDRNTRGDMVFFYENLERLIEASYLLHKLWKDKKLQWPIMKEKEEEAEIVCEEESDRLDDNPIIYGVIDSGSSIPAIDKVFLVKYHSRTDYAASLLYLTHNNEMSHVDLEKEIQKHFSDDLPVNISIRPATEVYNALREGHLFYERVCRQERIKYNAHNTVLPKKHYIPAEIVQQKAQDNFGKIFTLVSNFREGATYYRRSNNAALAAFSLHQAAEHSLRALLISVMGTAPHTHNLNKLIKTSLFLTEDIGKVFNESDTRDNLLLLLLNQAYKKSRYNFPDEYSISDTDLNTLFDKISTLENVVKGSFAEIVSQFGQLPYCAYRTISTIN</sequence>
<dbReference type="EMBL" id="QLMA01000005">
    <property type="protein sequence ID" value="RAJ80111.1"/>
    <property type="molecule type" value="Genomic_DNA"/>
</dbReference>
<dbReference type="PROSITE" id="PS50910">
    <property type="entry name" value="HEPN"/>
    <property type="match status" value="1"/>
</dbReference>
<dbReference type="OrthoDB" id="624443at2"/>
<evidence type="ECO:0000313" key="2">
    <source>
        <dbReference type="EMBL" id="RAJ80111.1"/>
    </source>
</evidence>
<reference evidence="2 3" key="1">
    <citation type="submission" date="2018-06" db="EMBL/GenBank/DDBJ databases">
        <title>Genomic Encyclopedia of Archaeal and Bacterial Type Strains, Phase II (KMG-II): from individual species to whole genera.</title>
        <authorList>
            <person name="Goeker M."/>
        </authorList>
    </citation>
    <scope>NUCLEOTIDE SEQUENCE [LARGE SCALE GENOMIC DNA]</scope>
    <source>
        <strain evidence="2 3">DSM 29821</strain>
    </source>
</reference>
<evidence type="ECO:0000313" key="3">
    <source>
        <dbReference type="Proteomes" id="UP000249819"/>
    </source>
</evidence>
<dbReference type="AlphaFoldDB" id="A0A327VVT7"/>
<proteinExistence type="predicted"/>
<dbReference type="InterPro" id="IPR007842">
    <property type="entry name" value="HEPN_dom"/>
</dbReference>
<name>A0A327VVT7_9BACT</name>
<gene>
    <name evidence="2" type="ORF">CLV59_105218</name>
</gene>
<comment type="caution">
    <text evidence="2">The sequence shown here is derived from an EMBL/GenBank/DDBJ whole genome shotgun (WGS) entry which is preliminary data.</text>
</comment>
<keyword evidence="3" id="KW-1185">Reference proteome</keyword>
<organism evidence="2 3">
    <name type="scientific">Chitinophaga dinghuensis</name>
    <dbReference type="NCBI Taxonomy" id="1539050"/>
    <lineage>
        <taxon>Bacteria</taxon>
        <taxon>Pseudomonadati</taxon>
        <taxon>Bacteroidota</taxon>
        <taxon>Chitinophagia</taxon>
        <taxon>Chitinophagales</taxon>
        <taxon>Chitinophagaceae</taxon>
        <taxon>Chitinophaga</taxon>
    </lineage>
</organism>
<dbReference type="SUPFAM" id="SSF81593">
    <property type="entry name" value="Nucleotidyltransferase substrate binding subunit/domain"/>
    <property type="match status" value="1"/>
</dbReference>
<dbReference type="RefSeq" id="WP_111593129.1">
    <property type="nucleotide sequence ID" value="NZ_QLMA01000005.1"/>
</dbReference>
<feature type="domain" description="HEPN" evidence="1">
    <location>
        <begin position="246"/>
        <end position="361"/>
    </location>
</feature>
<dbReference type="Pfam" id="PF05168">
    <property type="entry name" value="HEPN"/>
    <property type="match status" value="1"/>
</dbReference>
<protein>
    <submittedName>
        <fullName evidence="2">HEPN domain-containing protein</fullName>
    </submittedName>
</protein>
<evidence type="ECO:0000259" key="1">
    <source>
        <dbReference type="PROSITE" id="PS50910"/>
    </source>
</evidence>
<dbReference type="SMART" id="SM00748">
    <property type="entry name" value="HEPN"/>
    <property type="match status" value="1"/>
</dbReference>
<dbReference type="Gene3D" id="1.20.120.330">
    <property type="entry name" value="Nucleotidyltransferases domain 2"/>
    <property type="match status" value="1"/>
</dbReference>
<accession>A0A327VVT7</accession>
<dbReference type="Proteomes" id="UP000249819">
    <property type="component" value="Unassembled WGS sequence"/>
</dbReference>